<reference evidence="2 3" key="1">
    <citation type="submission" date="2023-03" db="EMBL/GenBank/DDBJ databases">
        <title>Bacillus Genome Sequencing.</title>
        <authorList>
            <person name="Dunlap C."/>
        </authorList>
    </citation>
    <scope>NUCLEOTIDE SEQUENCE [LARGE SCALE GENOMIC DNA]</scope>
    <source>
        <strain evidence="2 3">B-59205</strain>
    </source>
</reference>
<evidence type="ECO:0000313" key="3">
    <source>
        <dbReference type="Proteomes" id="UP001344888"/>
    </source>
</evidence>
<organism evidence="2 3">
    <name type="scientific">Metasolibacillus meyeri</name>
    <dbReference type="NCBI Taxonomy" id="1071052"/>
    <lineage>
        <taxon>Bacteria</taxon>
        <taxon>Bacillati</taxon>
        <taxon>Bacillota</taxon>
        <taxon>Bacilli</taxon>
        <taxon>Bacillales</taxon>
        <taxon>Caryophanaceae</taxon>
        <taxon>Metasolibacillus</taxon>
    </lineage>
</organism>
<dbReference type="EMBL" id="JARSFG010000015">
    <property type="protein sequence ID" value="MEC1179060.1"/>
    <property type="molecule type" value="Genomic_DNA"/>
</dbReference>
<dbReference type="Proteomes" id="UP001344888">
    <property type="component" value="Unassembled WGS sequence"/>
</dbReference>
<evidence type="ECO:0000259" key="1">
    <source>
        <dbReference type="Pfam" id="PF03413"/>
    </source>
</evidence>
<feature type="domain" description="PepSY" evidence="1">
    <location>
        <begin position="113"/>
        <end position="170"/>
    </location>
</feature>
<dbReference type="Pfam" id="PF03413">
    <property type="entry name" value="PepSY"/>
    <property type="match status" value="1"/>
</dbReference>
<keyword evidence="3" id="KW-1185">Reference proteome</keyword>
<protein>
    <submittedName>
        <fullName evidence="2">PepSY domain-containing protein</fullName>
    </submittedName>
</protein>
<sequence length="174" mass="19680">MNKKIVVLLIATFIISYFLFSKVSDILKPQPLSKSDVQTYIEQLYTGDIKSIVMDDEEAIVSFTTIEGFYEVNVHLESGRPSNLTLVHQFIEQPVGEQPSIDEQVTEPTNQNRISEQQAIQIALKEQPGIVDNVKFKKTDDGGLYEIEIEHGDYETTFIIHAVTGKILSVQFDD</sequence>
<dbReference type="RefSeq" id="WP_326123557.1">
    <property type="nucleotide sequence ID" value="NZ_JARSFG010000015.1"/>
</dbReference>
<dbReference type="InterPro" id="IPR025711">
    <property type="entry name" value="PepSY"/>
</dbReference>
<evidence type="ECO:0000313" key="2">
    <source>
        <dbReference type="EMBL" id="MEC1179060.1"/>
    </source>
</evidence>
<comment type="caution">
    <text evidence="2">The sequence shown here is derived from an EMBL/GenBank/DDBJ whole genome shotgun (WGS) entry which is preliminary data.</text>
</comment>
<dbReference type="Gene3D" id="3.10.450.40">
    <property type="match status" value="1"/>
</dbReference>
<gene>
    <name evidence="2" type="ORF">P9B03_11255</name>
</gene>
<dbReference type="AlphaFoldDB" id="A0AAW9NSZ0"/>
<proteinExistence type="predicted"/>
<accession>A0AAW9NSZ0</accession>
<name>A0AAW9NSZ0_9BACL</name>